<evidence type="ECO:0000256" key="1">
    <source>
        <dbReference type="ARBA" id="ARBA00010088"/>
    </source>
</evidence>
<dbReference type="InterPro" id="IPR051601">
    <property type="entry name" value="Serine_prot/Carboxylest_S33"/>
</dbReference>
<feature type="domain" description="AB hydrolase-1" evidence="5">
    <location>
        <begin position="105"/>
        <end position="255"/>
    </location>
</feature>
<dbReference type="Pfam" id="PF00561">
    <property type="entry name" value="Abhydrolase_1"/>
    <property type="match status" value="1"/>
</dbReference>
<evidence type="ECO:0000256" key="3">
    <source>
        <dbReference type="SAM" id="MobiDB-lite"/>
    </source>
</evidence>
<keyword evidence="7" id="KW-0031">Aminopeptidase</keyword>
<gene>
    <name evidence="7" type="primary">tap_1</name>
    <name evidence="7" type="ORF">SRB5_42400</name>
</gene>
<evidence type="ECO:0000259" key="6">
    <source>
        <dbReference type="Pfam" id="PF08386"/>
    </source>
</evidence>
<evidence type="ECO:0000256" key="2">
    <source>
        <dbReference type="ARBA" id="ARBA00022801"/>
    </source>
</evidence>
<protein>
    <submittedName>
        <fullName evidence="7">Tripeptidyl aminopeptidase</fullName>
        <ecNumber evidence="7">3.4.14.-</ecNumber>
    </submittedName>
</protein>
<organism evidence="7 8">
    <name type="scientific">Streptomyces smaragdinus</name>
    <dbReference type="NCBI Taxonomy" id="2585196"/>
    <lineage>
        <taxon>Bacteria</taxon>
        <taxon>Bacillati</taxon>
        <taxon>Actinomycetota</taxon>
        <taxon>Actinomycetes</taxon>
        <taxon>Kitasatosporales</taxon>
        <taxon>Streptomycetaceae</taxon>
        <taxon>Streptomyces</taxon>
    </lineage>
</organism>
<evidence type="ECO:0000313" key="8">
    <source>
        <dbReference type="Proteomes" id="UP000466345"/>
    </source>
</evidence>
<feature type="compositionally biased region" description="Pro residues" evidence="3">
    <location>
        <begin position="160"/>
        <end position="171"/>
    </location>
</feature>
<dbReference type="EC" id="3.4.14.-" evidence="7"/>
<dbReference type="InterPro" id="IPR029058">
    <property type="entry name" value="AB_hydrolase_fold"/>
</dbReference>
<dbReference type="EMBL" id="WEGJ01000018">
    <property type="protein sequence ID" value="MQY14079.1"/>
    <property type="molecule type" value="Genomic_DNA"/>
</dbReference>
<feature type="domain" description="Peptidase S33 tripeptidyl aminopeptidase-like C-terminal" evidence="6">
    <location>
        <begin position="432"/>
        <end position="511"/>
    </location>
</feature>
<dbReference type="RefSeq" id="WP_153454409.1">
    <property type="nucleotide sequence ID" value="NZ_WEGJ01000018.1"/>
</dbReference>
<reference evidence="7 8" key="1">
    <citation type="submission" date="2019-10" db="EMBL/GenBank/DDBJ databases">
        <title>Streptomyces smaragdinus sp. nov. and Streptomyces fabii sp. nov., isolated from the gut of fungus growing-termite Macrotermes natalensis.</title>
        <authorList>
            <person name="Schwitalla J."/>
            <person name="Benndorf R."/>
            <person name="Martin K."/>
            <person name="De Beer W."/>
            <person name="Kaster A.-K."/>
            <person name="Vollmers J."/>
            <person name="Poulsen M."/>
            <person name="Beemelmanns C."/>
        </authorList>
    </citation>
    <scope>NUCLEOTIDE SEQUENCE [LARGE SCALE GENOMIC DNA]</scope>
    <source>
        <strain evidence="7 8">RB5</strain>
    </source>
</reference>
<evidence type="ECO:0000259" key="5">
    <source>
        <dbReference type="Pfam" id="PF00561"/>
    </source>
</evidence>
<comment type="caution">
    <text evidence="7">The sequence shown here is derived from an EMBL/GenBank/DDBJ whole genome shotgun (WGS) entry which is preliminary data.</text>
</comment>
<keyword evidence="4" id="KW-0732">Signal</keyword>
<keyword evidence="2 7" id="KW-0378">Hydrolase</keyword>
<dbReference type="PANTHER" id="PTHR43248">
    <property type="entry name" value="2-SUCCINYL-6-HYDROXY-2,4-CYCLOHEXADIENE-1-CARBOXYLATE SYNTHASE"/>
    <property type="match status" value="1"/>
</dbReference>
<dbReference type="GO" id="GO:0004177">
    <property type="term" value="F:aminopeptidase activity"/>
    <property type="evidence" value="ECO:0007669"/>
    <property type="project" value="UniProtKB-KW"/>
</dbReference>
<comment type="similarity">
    <text evidence="1">Belongs to the peptidase S33 family.</text>
</comment>
<dbReference type="InterPro" id="IPR000073">
    <property type="entry name" value="AB_hydrolase_1"/>
</dbReference>
<evidence type="ECO:0000256" key="4">
    <source>
        <dbReference type="SAM" id="SignalP"/>
    </source>
</evidence>
<feature type="signal peptide" evidence="4">
    <location>
        <begin position="1"/>
        <end position="23"/>
    </location>
</feature>
<evidence type="ECO:0000313" key="7">
    <source>
        <dbReference type="EMBL" id="MQY14079.1"/>
    </source>
</evidence>
<dbReference type="Pfam" id="PF08386">
    <property type="entry name" value="Abhydrolase_4"/>
    <property type="match status" value="1"/>
</dbReference>
<dbReference type="SUPFAM" id="SSF53474">
    <property type="entry name" value="alpha/beta-Hydrolases"/>
    <property type="match status" value="1"/>
</dbReference>
<keyword evidence="8" id="KW-1185">Reference proteome</keyword>
<dbReference type="InterPro" id="IPR013595">
    <property type="entry name" value="Pept_S33_TAP-like_C"/>
</dbReference>
<dbReference type="OrthoDB" id="3930934at2"/>
<dbReference type="Gene3D" id="3.40.50.1820">
    <property type="entry name" value="alpha/beta hydrolase"/>
    <property type="match status" value="1"/>
</dbReference>
<feature type="chain" id="PRO_5038688599" evidence="4">
    <location>
        <begin position="24"/>
        <end position="540"/>
    </location>
</feature>
<dbReference type="PANTHER" id="PTHR43248:SF25">
    <property type="entry name" value="AB HYDROLASE-1 DOMAIN-CONTAINING PROTEIN-RELATED"/>
    <property type="match status" value="1"/>
</dbReference>
<dbReference type="Proteomes" id="UP000466345">
    <property type="component" value="Unassembled WGS sequence"/>
</dbReference>
<sequence length="540" mass="58194">MRIRKRVAAVAVGLAMGTTGVTATGTAAAQEGLSVDWHACPQYSDAVLEQLQIRPEDREAFRALWARTECGTVRVPLDYRRPAGRQLDIAITRLKATDRSHSLGPMFMNPGGPGGSGYLMPAQLVLENPTNASLNEHYDLIGFDPRGIGYSTSYDCPAPEGDPGPQEPPSGPLTKTALRRMYDATATHNAACSASNPAFLRGLTTANAARDLNTVRRALHAPRAAYFGASWGTQLGAVYRSMFPATISRMWLDSVVSPRAYDFSYRFPGSARATEEGARLFTSWLASRDSVYGLGDTPSEVESAILALREAADAHPWEFSDIPQPLDGSFVAFLASAPDLAWDQAGTALHALTTATPGGPAPQEIKDLIAPPQDTPPEPPADAPQPFNETAQNAYLCNEDTSARDFDSLWTEYQRTLSDNPLTGLLTALRPTCAGWSLPTQHFTLKHSQGSLQLSAHRHESSTPYPWAAEMRDKIGGTIFTVEDFVHGSLPFDPTCASHMTTYFTTGVPDAGSCPGIQPKPRPEPELAYNATTETAVQAS</sequence>
<accession>A0A7K0CKQ3</accession>
<proteinExistence type="inferred from homology"/>
<dbReference type="AlphaFoldDB" id="A0A7K0CKQ3"/>
<keyword evidence="7" id="KW-0645">Protease</keyword>
<name>A0A7K0CKQ3_9ACTN</name>
<feature type="region of interest" description="Disordered" evidence="3">
    <location>
        <begin position="152"/>
        <end position="173"/>
    </location>
</feature>